<evidence type="ECO:0000256" key="2">
    <source>
        <dbReference type="ARBA" id="ARBA00004922"/>
    </source>
</evidence>
<dbReference type="GO" id="GO:0008250">
    <property type="term" value="C:oligosaccharyltransferase complex"/>
    <property type="evidence" value="ECO:0007669"/>
    <property type="project" value="InterPro"/>
</dbReference>
<evidence type="ECO:0000256" key="5">
    <source>
        <dbReference type="ARBA" id="ARBA00022824"/>
    </source>
</evidence>
<reference evidence="9 10" key="1">
    <citation type="submission" date="2018-08" db="EMBL/GenBank/DDBJ databases">
        <title>Genome and evolution of the arbuscular mycorrhizal fungus Diversispora epigaea (formerly Glomus versiforme) and its bacterial endosymbionts.</title>
        <authorList>
            <person name="Sun X."/>
            <person name="Fei Z."/>
            <person name="Harrison M."/>
        </authorList>
    </citation>
    <scope>NUCLEOTIDE SEQUENCE [LARGE SCALE GENOMIC DNA]</scope>
    <source>
        <strain evidence="9 10">IT104</strain>
    </source>
</reference>
<evidence type="ECO:0000256" key="8">
    <source>
        <dbReference type="RuleBase" id="RU361136"/>
    </source>
</evidence>
<dbReference type="Pfam" id="PF02109">
    <property type="entry name" value="DAD"/>
    <property type="match status" value="1"/>
</dbReference>
<sequence length="113" mass="12738">MSDKASIAVHKLWVSYKKDTPQSLKFIDAYLFFILLSGIIQFVHCVIVGTFPYNSFLAGFISTVGSFVLATNLRIQTNPENFGTFKGISPERAFADFIFCNILLHFFVINFIG</sequence>
<evidence type="ECO:0000256" key="1">
    <source>
        <dbReference type="ARBA" id="ARBA00004477"/>
    </source>
</evidence>
<comment type="subunit">
    <text evidence="8">Component of the oligosaccharyltransferase (OST) complex.</text>
</comment>
<accession>A0A397JM33</accession>
<dbReference type="UniPathway" id="UPA00378"/>
<dbReference type="EMBL" id="PQFF01000012">
    <property type="protein sequence ID" value="RHZ89415.1"/>
    <property type="molecule type" value="Genomic_DNA"/>
</dbReference>
<name>A0A397JM33_9GLOM</name>
<feature type="transmembrane region" description="Helical" evidence="8">
    <location>
        <begin position="93"/>
        <end position="112"/>
    </location>
</feature>
<dbReference type="STRING" id="1348612.A0A397JM33"/>
<dbReference type="OrthoDB" id="445566at2759"/>
<dbReference type="GO" id="GO:0006487">
    <property type="term" value="P:protein N-linked glycosylation"/>
    <property type="evidence" value="ECO:0007669"/>
    <property type="project" value="TreeGrafter"/>
</dbReference>
<comment type="caution">
    <text evidence="9">The sequence shown here is derived from an EMBL/GenBank/DDBJ whole genome shotgun (WGS) entry which is preliminary data.</text>
</comment>
<dbReference type="InterPro" id="IPR003038">
    <property type="entry name" value="DAD/Ost2"/>
</dbReference>
<evidence type="ECO:0000313" key="9">
    <source>
        <dbReference type="EMBL" id="RHZ89415.1"/>
    </source>
</evidence>
<keyword evidence="7 8" id="KW-0472">Membrane</keyword>
<keyword evidence="4 8" id="KW-0812">Transmembrane</keyword>
<organism evidence="9 10">
    <name type="scientific">Diversispora epigaea</name>
    <dbReference type="NCBI Taxonomy" id="1348612"/>
    <lineage>
        <taxon>Eukaryota</taxon>
        <taxon>Fungi</taxon>
        <taxon>Fungi incertae sedis</taxon>
        <taxon>Mucoromycota</taxon>
        <taxon>Glomeromycotina</taxon>
        <taxon>Glomeromycetes</taxon>
        <taxon>Diversisporales</taxon>
        <taxon>Diversisporaceae</taxon>
        <taxon>Diversispora</taxon>
    </lineage>
</organism>
<evidence type="ECO:0000313" key="10">
    <source>
        <dbReference type="Proteomes" id="UP000266861"/>
    </source>
</evidence>
<evidence type="ECO:0000256" key="6">
    <source>
        <dbReference type="ARBA" id="ARBA00022989"/>
    </source>
</evidence>
<proteinExistence type="inferred from homology"/>
<feature type="transmembrane region" description="Helical" evidence="8">
    <location>
        <begin position="27"/>
        <end position="49"/>
    </location>
</feature>
<dbReference type="PANTHER" id="PTHR10705">
    <property type="entry name" value="DOLICHYL-DIPHOSPHOOLIGOSACCHARIDE--PROTEIN GLYCOSYLTRANSFERASE SUBUNIT DAD1"/>
    <property type="match status" value="1"/>
</dbReference>
<evidence type="ECO:0000256" key="7">
    <source>
        <dbReference type="ARBA" id="ARBA00023136"/>
    </source>
</evidence>
<comment type="function">
    <text evidence="8">Subunit of the oligosaccharyl transferase (OST) complex that catalyzes the initial transfer of a defined glycan (Glc(3)Man(9)GlcNAc(2) in eukaryotes) from the lipid carrier dolichol-pyrophosphate to an asparagine residue within an Asn-X-Ser/Thr consensus motif in nascent polypeptide chains, the first step in protein N-glycosylation. N-glycosylation occurs cotranslationally and the complex associates with the Sec61 complex at the channel-forming translocon complex that mediates protein translocation across the endoplasmic reticulum (ER). All subunits are required for a maximal enzyme activity.</text>
</comment>
<comment type="subcellular location">
    <subcellularLocation>
        <location evidence="1 8">Endoplasmic reticulum membrane</location>
        <topology evidence="1 8">Multi-pass membrane protein</topology>
    </subcellularLocation>
</comment>
<dbReference type="PANTHER" id="PTHR10705:SF0">
    <property type="entry name" value="DOLICHYL-DIPHOSPHOOLIGOSACCHARIDE--PROTEIN GLYCOSYLTRANSFERASE SUBUNIT DAD1"/>
    <property type="match status" value="1"/>
</dbReference>
<keyword evidence="10" id="KW-1185">Reference proteome</keyword>
<comment type="pathway">
    <text evidence="2 8">Protein modification; protein glycosylation.</text>
</comment>
<keyword evidence="6 8" id="KW-1133">Transmembrane helix</keyword>
<gene>
    <name evidence="9" type="ORF">Glove_14g47</name>
</gene>
<dbReference type="AlphaFoldDB" id="A0A397JM33"/>
<feature type="transmembrane region" description="Helical" evidence="8">
    <location>
        <begin position="55"/>
        <end position="73"/>
    </location>
</feature>
<keyword evidence="5 8" id="KW-0256">Endoplasmic reticulum</keyword>
<protein>
    <recommendedName>
        <fullName evidence="8">Dolichyl-diphosphooligosaccharide--protein glycosyltransferase subunit OST2</fullName>
        <shortName evidence="8">Oligosaccharyl transferase subunit OST2</shortName>
    </recommendedName>
</protein>
<dbReference type="Proteomes" id="UP000266861">
    <property type="component" value="Unassembled WGS sequence"/>
</dbReference>
<evidence type="ECO:0000256" key="4">
    <source>
        <dbReference type="ARBA" id="ARBA00022692"/>
    </source>
</evidence>
<comment type="similarity">
    <text evidence="3 8">Belongs to the DAD/OST2 family.</text>
</comment>
<evidence type="ECO:0000256" key="3">
    <source>
        <dbReference type="ARBA" id="ARBA00009386"/>
    </source>
</evidence>
<dbReference type="PIRSF" id="PIRSF005588">
    <property type="entry name" value="DAD"/>
    <property type="match status" value="1"/>
</dbReference>